<accession>A0A1E4T2D9</accession>
<keyword evidence="1" id="KW-0479">Metal-binding</keyword>
<dbReference type="SMART" id="SM00451">
    <property type="entry name" value="ZnF_U1"/>
    <property type="match status" value="1"/>
</dbReference>
<feature type="compositionally biased region" description="Acidic residues" evidence="5">
    <location>
        <begin position="394"/>
        <end position="407"/>
    </location>
</feature>
<sequence length="604" mass="69913">MKTDYYEVLGVETTATDGELKKAYRKKALALHPDKNPHDVEGATRKFNEVRTAYETLGDAQERAWYDSHKYQILMEDGDYEKEDDGAESPIYFSGTTVEDIMKYMNSDLYVILDDSIRGMYQVASMILEKLASEEVLAGKQQNIPGFKDYKDDTTFANACDPKELLFPKFGNSKSDYGNEVRMFYKVWSNFQSVKTFNWCDEYRYSNAPDRRTRRLMEKENKKLRDQARKEYNEAVRKLIAFLKKKDPRTSVVAQKRYEQERIKKQQQQVKQQASKEMSERQRQREEYTEQSWQSVDPDDLAVIEEQLNKIYEEEKQLNGEDSDIEASGDLYECFVCNKTFKSEKQFQEHEKSKKHLKLLKKLQWEMRKEGIELGIDSDNYVKEEISDDELYDDYAEYDSAVEDQDDLSSHNESEDTGLHPDDVDSEVEDDSRLHDENDSELIVDVQPEQEKLDDKIETRVLEVDDEIDSDMDSSTYSIGMQEQKRVQKPRGKKSVSDEKLAELSSLLKENRLDSDDDDDWGSKNSKLKKGKKKNKKPSNILSESVSATSLSKSSLSASSESTETCTVCSQGFPSRNKLFQHVKETGHALAPTSSKKGKKGKRR</sequence>
<dbReference type="GO" id="GO:0003676">
    <property type="term" value="F:nucleic acid binding"/>
    <property type="evidence" value="ECO:0007669"/>
    <property type="project" value="InterPro"/>
</dbReference>
<dbReference type="Proteomes" id="UP000094801">
    <property type="component" value="Unassembled WGS sequence"/>
</dbReference>
<feature type="domain" description="C2H2-type" evidence="7">
    <location>
        <begin position="332"/>
        <end position="356"/>
    </location>
</feature>
<dbReference type="InterPro" id="IPR003604">
    <property type="entry name" value="Matrin/U1-like-C_Znf_C2H2"/>
</dbReference>
<keyword evidence="2 4" id="KW-0863">Zinc-finger</keyword>
<dbReference type="InterPro" id="IPR001623">
    <property type="entry name" value="DnaJ_domain"/>
</dbReference>
<evidence type="ECO:0008006" key="10">
    <source>
        <dbReference type="Google" id="ProtNLM"/>
    </source>
</evidence>
<proteinExistence type="predicted"/>
<keyword evidence="9" id="KW-1185">Reference proteome</keyword>
<dbReference type="InterPro" id="IPR013087">
    <property type="entry name" value="Znf_C2H2_type"/>
</dbReference>
<dbReference type="SUPFAM" id="SSF46565">
    <property type="entry name" value="Chaperone J-domain"/>
    <property type="match status" value="1"/>
</dbReference>
<dbReference type="InterPro" id="IPR051964">
    <property type="entry name" value="Chaperone_stress_response"/>
</dbReference>
<feature type="region of interest" description="Disordered" evidence="5">
    <location>
        <begin position="394"/>
        <end position="604"/>
    </location>
</feature>
<organism evidence="8 9">
    <name type="scientific">[Candida] arabinofermentans NRRL YB-2248</name>
    <dbReference type="NCBI Taxonomy" id="983967"/>
    <lineage>
        <taxon>Eukaryota</taxon>
        <taxon>Fungi</taxon>
        <taxon>Dikarya</taxon>
        <taxon>Ascomycota</taxon>
        <taxon>Saccharomycotina</taxon>
        <taxon>Pichiomycetes</taxon>
        <taxon>Pichiales</taxon>
        <taxon>Pichiaceae</taxon>
        <taxon>Ogataea</taxon>
        <taxon>Ogataea/Candida clade</taxon>
    </lineage>
</organism>
<dbReference type="Gene3D" id="3.30.160.60">
    <property type="entry name" value="Classic Zinc Finger"/>
    <property type="match status" value="1"/>
</dbReference>
<keyword evidence="3" id="KW-0862">Zinc</keyword>
<feature type="compositionally biased region" description="Basic and acidic residues" evidence="5">
    <location>
        <begin position="408"/>
        <end position="423"/>
    </location>
</feature>
<feature type="compositionally biased region" description="Basic residues" evidence="5">
    <location>
        <begin position="526"/>
        <end position="537"/>
    </location>
</feature>
<feature type="compositionally biased region" description="Low complexity" evidence="5">
    <location>
        <begin position="542"/>
        <end position="570"/>
    </location>
</feature>
<evidence type="ECO:0000256" key="1">
    <source>
        <dbReference type="ARBA" id="ARBA00022723"/>
    </source>
</evidence>
<name>A0A1E4T2D9_9ASCO</name>
<evidence type="ECO:0000313" key="8">
    <source>
        <dbReference type="EMBL" id="ODV85891.1"/>
    </source>
</evidence>
<feature type="domain" description="J" evidence="6">
    <location>
        <begin position="4"/>
        <end position="70"/>
    </location>
</feature>
<dbReference type="PROSITE" id="PS50157">
    <property type="entry name" value="ZINC_FINGER_C2H2_2"/>
    <property type="match status" value="1"/>
</dbReference>
<dbReference type="GO" id="GO:0005737">
    <property type="term" value="C:cytoplasm"/>
    <property type="evidence" value="ECO:0007669"/>
    <property type="project" value="TreeGrafter"/>
</dbReference>
<reference evidence="9" key="1">
    <citation type="submission" date="2016-04" db="EMBL/GenBank/DDBJ databases">
        <title>Comparative genomics of biotechnologically important yeasts.</title>
        <authorList>
            <consortium name="DOE Joint Genome Institute"/>
            <person name="Riley R."/>
            <person name="Haridas S."/>
            <person name="Wolfe K.H."/>
            <person name="Lopes M.R."/>
            <person name="Hittinger C.T."/>
            <person name="Goker M."/>
            <person name="Salamov A."/>
            <person name="Wisecaver J."/>
            <person name="Long T.M."/>
            <person name="Aerts A.L."/>
            <person name="Barry K."/>
            <person name="Choi C."/>
            <person name="Clum A."/>
            <person name="Coughlan A.Y."/>
            <person name="Deshpande S."/>
            <person name="Douglass A.P."/>
            <person name="Hanson S.J."/>
            <person name="Klenk H.-P."/>
            <person name="Labutti K."/>
            <person name="Lapidus A."/>
            <person name="Lindquist E."/>
            <person name="Lipzen A."/>
            <person name="Meier-Kolthoff J.P."/>
            <person name="Ohm R.A."/>
            <person name="Otillar R.P."/>
            <person name="Pangilinan J."/>
            <person name="Peng Y."/>
            <person name="Rokas A."/>
            <person name="Rosa C.A."/>
            <person name="Scheuner C."/>
            <person name="Sibirny A.A."/>
            <person name="Slot J.C."/>
            <person name="Stielow J.B."/>
            <person name="Sun H."/>
            <person name="Kurtzman C.P."/>
            <person name="Blackwell M."/>
            <person name="Grigoriev I.V."/>
            <person name="Jeffries T.W."/>
        </authorList>
    </citation>
    <scope>NUCLEOTIDE SEQUENCE [LARGE SCALE GENOMIC DNA]</scope>
    <source>
        <strain evidence="9">NRRL YB-2248</strain>
    </source>
</reference>
<dbReference type="InterPro" id="IPR054076">
    <property type="entry name" value="ZUO1-like_ZHD"/>
</dbReference>
<dbReference type="PANTHER" id="PTHR44029">
    <property type="entry name" value="DNAJ HOMOLOG SUBFAMILY C MEMBER 21"/>
    <property type="match status" value="1"/>
</dbReference>
<gene>
    <name evidence="8" type="ORF">CANARDRAFT_27966</name>
</gene>
<dbReference type="Pfam" id="PF00226">
    <property type="entry name" value="DnaJ"/>
    <property type="match status" value="1"/>
</dbReference>
<dbReference type="GO" id="GO:0008270">
    <property type="term" value="F:zinc ion binding"/>
    <property type="evidence" value="ECO:0007669"/>
    <property type="project" value="UniProtKB-KW"/>
</dbReference>
<dbReference type="STRING" id="983967.A0A1E4T2D9"/>
<dbReference type="SUPFAM" id="SSF57667">
    <property type="entry name" value="beta-beta-alpha zinc fingers"/>
    <property type="match status" value="1"/>
</dbReference>
<evidence type="ECO:0000256" key="3">
    <source>
        <dbReference type="ARBA" id="ARBA00022833"/>
    </source>
</evidence>
<dbReference type="Gene3D" id="1.10.287.110">
    <property type="entry name" value="DnaJ domain"/>
    <property type="match status" value="1"/>
</dbReference>
<dbReference type="InterPro" id="IPR022755">
    <property type="entry name" value="Znf_C2H2_jaz"/>
</dbReference>
<dbReference type="InterPro" id="IPR036236">
    <property type="entry name" value="Znf_C2H2_sf"/>
</dbReference>
<evidence type="ECO:0000256" key="5">
    <source>
        <dbReference type="SAM" id="MobiDB-lite"/>
    </source>
</evidence>
<protein>
    <recommendedName>
        <fullName evidence="10">J domain-containing protein</fullName>
    </recommendedName>
</protein>
<dbReference type="InterPro" id="IPR018253">
    <property type="entry name" value="DnaJ_domain_CS"/>
</dbReference>
<dbReference type="Pfam" id="PF21884">
    <property type="entry name" value="ZUO1-like_ZHD"/>
    <property type="match status" value="1"/>
</dbReference>
<dbReference type="PANTHER" id="PTHR44029:SF1">
    <property type="entry name" value="DNAJ HOMOLOG SUBFAMILY C MEMBER 21"/>
    <property type="match status" value="1"/>
</dbReference>
<evidence type="ECO:0000259" key="7">
    <source>
        <dbReference type="PROSITE" id="PS50157"/>
    </source>
</evidence>
<dbReference type="SMART" id="SM00355">
    <property type="entry name" value="ZnF_C2H2"/>
    <property type="match status" value="2"/>
</dbReference>
<evidence type="ECO:0000313" key="9">
    <source>
        <dbReference type="Proteomes" id="UP000094801"/>
    </source>
</evidence>
<feature type="compositionally biased region" description="Basic and acidic residues" evidence="5">
    <location>
        <begin position="449"/>
        <end position="463"/>
    </location>
</feature>
<dbReference type="PRINTS" id="PR00625">
    <property type="entry name" value="JDOMAIN"/>
</dbReference>
<dbReference type="InterPro" id="IPR036869">
    <property type="entry name" value="J_dom_sf"/>
</dbReference>
<feature type="compositionally biased region" description="Basic and acidic residues" evidence="5">
    <location>
        <begin position="277"/>
        <end position="288"/>
    </location>
</feature>
<evidence type="ECO:0000256" key="4">
    <source>
        <dbReference type="PROSITE-ProRule" id="PRU00042"/>
    </source>
</evidence>
<dbReference type="Pfam" id="PF12171">
    <property type="entry name" value="zf-C2H2_jaz"/>
    <property type="match status" value="1"/>
</dbReference>
<evidence type="ECO:0000259" key="6">
    <source>
        <dbReference type="PROSITE" id="PS50076"/>
    </source>
</evidence>
<evidence type="ECO:0000256" key="2">
    <source>
        <dbReference type="ARBA" id="ARBA00022771"/>
    </source>
</evidence>
<dbReference type="PROSITE" id="PS50076">
    <property type="entry name" value="DNAJ_2"/>
    <property type="match status" value="1"/>
</dbReference>
<dbReference type="PROSITE" id="PS00636">
    <property type="entry name" value="DNAJ_1"/>
    <property type="match status" value="1"/>
</dbReference>
<dbReference type="EMBL" id="KV453851">
    <property type="protein sequence ID" value="ODV85891.1"/>
    <property type="molecule type" value="Genomic_DNA"/>
</dbReference>
<feature type="region of interest" description="Disordered" evidence="5">
    <location>
        <begin position="263"/>
        <end position="294"/>
    </location>
</feature>
<dbReference type="SMART" id="SM00271">
    <property type="entry name" value="DnaJ"/>
    <property type="match status" value="1"/>
</dbReference>
<dbReference type="CDD" id="cd06257">
    <property type="entry name" value="DnaJ"/>
    <property type="match status" value="1"/>
</dbReference>
<dbReference type="PROSITE" id="PS00028">
    <property type="entry name" value="ZINC_FINGER_C2H2_1"/>
    <property type="match status" value="2"/>
</dbReference>
<dbReference type="OrthoDB" id="5894at2759"/>
<dbReference type="AlphaFoldDB" id="A0A1E4T2D9"/>